<dbReference type="InterPro" id="IPR042259">
    <property type="entry name" value="Raco-like_middle_sf"/>
</dbReference>
<dbReference type="InterPro" id="IPR001041">
    <property type="entry name" value="2Fe-2S_ferredoxin-type"/>
</dbReference>
<proteinExistence type="predicted"/>
<dbReference type="Pfam" id="PF00111">
    <property type="entry name" value="Fer2"/>
    <property type="match status" value="1"/>
</dbReference>
<dbReference type="InterPro" id="IPR027980">
    <property type="entry name" value="RACo_C"/>
</dbReference>
<dbReference type="InterPro" id="IPR052911">
    <property type="entry name" value="Corrinoid_activation_enz"/>
</dbReference>
<dbReference type="InterPro" id="IPR041414">
    <property type="entry name" value="Raco-like_middle"/>
</dbReference>
<gene>
    <name evidence="2" type="ORF">A9Q02_09910</name>
</gene>
<protein>
    <submittedName>
        <fullName evidence="2">Ferredoxin</fullName>
    </submittedName>
</protein>
<dbReference type="InterPro" id="IPR043129">
    <property type="entry name" value="ATPase_NBD"/>
</dbReference>
<evidence type="ECO:0000313" key="3">
    <source>
        <dbReference type="Proteomes" id="UP000220922"/>
    </source>
</evidence>
<dbReference type="InterPro" id="IPR036010">
    <property type="entry name" value="2Fe-2S_ferredoxin-like_sf"/>
</dbReference>
<feature type="domain" description="2Fe-2S ferredoxin-type" evidence="1">
    <location>
        <begin position="2"/>
        <end position="96"/>
    </location>
</feature>
<dbReference type="PROSITE" id="PS51085">
    <property type="entry name" value="2FE2S_FER_2"/>
    <property type="match status" value="1"/>
</dbReference>
<dbReference type="Pfam" id="PF17651">
    <property type="entry name" value="Raco_middle"/>
    <property type="match status" value="1"/>
</dbReference>
<comment type="caution">
    <text evidence="2">The sequence shown here is derived from an EMBL/GenBank/DDBJ whole genome shotgun (WGS) entry which is preliminary data.</text>
</comment>
<name>A0A2H3KQ73_9CHLR</name>
<dbReference type="Gene3D" id="3.30.420.480">
    <property type="entry name" value="Domain of unknown function (DUF4445)"/>
    <property type="match status" value="1"/>
</dbReference>
<dbReference type="SUPFAM" id="SSF53067">
    <property type="entry name" value="Actin-like ATPase domain"/>
    <property type="match status" value="1"/>
</dbReference>
<evidence type="ECO:0000259" key="1">
    <source>
        <dbReference type="PROSITE" id="PS51085"/>
    </source>
</evidence>
<dbReference type="AlphaFoldDB" id="A0A2H3KQ73"/>
<dbReference type="Proteomes" id="UP000220922">
    <property type="component" value="Unassembled WGS sequence"/>
</dbReference>
<dbReference type="Gene3D" id="3.10.20.30">
    <property type="match status" value="1"/>
</dbReference>
<sequence>MPVVTIKLDEGERHLPFEPGVSLRELLDTTDIRVRTACRGIGACGLCRVQIEAGDAGEPTPGEYLHLDDAELASGIRLACQIMPTSDVQVTILARSPASAWRNLPLANRRFEYLSTFPHRNVTPKMLRPYGVAIDLGTTHISLALHTLIGHHRLAGRYGLNPQIAVGSDVITRVVAASEDMEQARHLHDLVVNGIAEALFDLGLREGLNLEQVTRLTLVGNTAMIALLSGRNYAQLLDPRYWMQAIDCVPEDPQIWIDPWGLHPEAEIVIIPPLAGFVGSDLLAGVLAMNLADTSEPALLIDFGTNSEMALWDGTTLWVTSAAGGPAFEGSGLRCGMPADPGAIYRVTLSDGAFVPSVIADTAPQGICGSGLVDLIANLISADLLTSVGRFAPQVPDEGMFIVRGERNIVVTRKDVDLFQRAKAAIGTGCQVLLREAGLSAQDLGRICLGGAFGRFLDVRNAQAIGLLPNINPDRVELYGNTALLGCEDLLRSPVACERLNNLRTRTTMINLGQCDDFDELFFENLFLQPS</sequence>
<dbReference type="OrthoDB" id="9810588at2"/>
<evidence type="ECO:0000313" key="2">
    <source>
        <dbReference type="EMBL" id="PDW00491.1"/>
    </source>
</evidence>
<dbReference type="InterPro" id="IPR012675">
    <property type="entry name" value="Beta-grasp_dom_sf"/>
</dbReference>
<dbReference type="EMBL" id="LYXE01000041">
    <property type="protein sequence ID" value="PDW00491.1"/>
    <property type="molecule type" value="Genomic_DNA"/>
</dbReference>
<dbReference type="GO" id="GO:0051536">
    <property type="term" value="F:iron-sulfur cluster binding"/>
    <property type="evidence" value="ECO:0007669"/>
    <property type="project" value="InterPro"/>
</dbReference>
<keyword evidence="3" id="KW-1185">Reference proteome</keyword>
<reference evidence="2 3" key="1">
    <citation type="submission" date="2016-05" db="EMBL/GenBank/DDBJ databases">
        <authorList>
            <person name="Lavstsen T."/>
            <person name="Jespersen J.S."/>
        </authorList>
    </citation>
    <scope>NUCLEOTIDE SEQUENCE [LARGE SCALE GENOMIC DNA]</scope>
    <source>
        <strain evidence="2 3">B7-9</strain>
    </source>
</reference>
<dbReference type="PANTHER" id="PTHR42895">
    <property type="entry name" value="IRON-SULFUR CLUSTER-BINDING PROTEIN-RELATED"/>
    <property type="match status" value="1"/>
</dbReference>
<dbReference type="RefSeq" id="WP_097651034.1">
    <property type="nucleotide sequence ID" value="NZ_LYXE01000041.1"/>
</dbReference>
<dbReference type="CDD" id="cd00207">
    <property type="entry name" value="fer2"/>
    <property type="match status" value="1"/>
</dbReference>
<accession>A0A2H3KQ73</accession>
<dbReference type="SUPFAM" id="SSF54292">
    <property type="entry name" value="2Fe-2S ferredoxin-like"/>
    <property type="match status" value="1"/>
</dbReference>
<dbReference type="Pfam" id="PF14574">
    <property type="entry name" value="RACo_C_ter"/>
    <property type="match status" value="1"/>
</dbReference>
<organism evidence="2 3">
    <name type="scientific">Candidatus Chloroploca asiatica</name>
    <dbReference type="NCBI Taxonomy" id="1506545"/>
    <lineage>
        <taxon>Bacteria</taxon>
        <taxon>Bacillati</taxon>
        <taxon>Chloroflexota</taxon>
        <taxon>Chloroflexia</taxon>
        <taxon>Chloroflexales</taxon>
        <taxon>Chloroflexineae</taxon>
        <taxon>Oscillochloridaceae</taxon>
        <taxon>Candidatus Chloroploca</taxon>
    </lineage>
</organism>
<dbReference type="PANTHER" id="PTHR42895:SF2">
    <property type="entry name" value="IRON-SULFUR CLUSTER PROTEIN"/>
    <property type="match status" value="1"/>
</dbReference>